<proteinExistence type="predicted"/>
<evidence type="ECO:0000259" key="1">
    <source>
        <dbReference type="Pfam" id="PF04037"/>
    </source>
</evidence>
<organism evidence="2 3">
    <name type="scientific">Dipteronia dyeriana</name>
    <dbReference type="NCBI Taxonomy" id="168575"/>
    <lineage>
        <taxon>Eukaryota</taxon>
        <taxon>Viridiplantae</taxon>
        <taxon>Streptophyta</taxon>
        <taxon>Embryophyta</taxon>
        <taxon>Tracheophyta</taxon>
        <taxon>Spermatophyta</taxon>
        <taxon>Magnoliopsida</taxon>
        <taxon>eudicotyledons</taxon>
        <taxon>Gunneridae</taxon>
        <taxon>Pentapetalae</taxon>
        <taxon>rosids</taxon>
        <taxon>malvids</taxon>
        <taxon>Sapindales</taxon>
        <taxon>Sapindaceae</taxon>
        <taxon>Hippocastanoideae</taxon>
        <taxon>Acereae</taxon>
        <taxon>Dipteronia</taxon>
    </lineage>
</organism>
<dbReference type="PANTHER" id="PTHR12785">
    <property type="entry name" value="SPLICING FACTOR 3B"/>
    <property type="match status" value="1"/>
</dbReference>
<dbReference type="InterPro" id="IPR007180">
    <property type="entry name" value="DUF382"/>
</dbReference>
<evidence type="ECO:0000313" key="2">
    <source>
        <dbReference type="EMBL" id="KAK2639488.1"/>
    </source>
</evidence>
<dbReference type="GO" id="GO:0005634">
    <property type="term" value="C:nucleus"/>
    <property type="evidence" value="ECO:0007669"/>
    <property type="project" value="InterPro"/>
</dbReference>
<dbReference type="AlphaFoldDB" id="A0AAD9TPM5"/>
<protein>
    <recommendedName>
        <fullName evidence="1">DUF382 domain-containing protein</fullName>
    </recommendedName>
</protein>
<accession>A0AAD9TPM5</accession>
<reference evidence="2" key="1">
    <citation type="journal article" date="2023" name="Plant J.">
        <title>Genome sequences and population genomics provide insights into the demographic history, inbreeding, and mutation load of two 'living fossil' tree species of Dipteronia.</title>
        <authorList>
            <person name="Feng Y."/>
            <person name="Comes H.P."/>
            <person name="Chen J."/>
            <person name="Zhu S."/>
            <person name="Lu R."/>
            <person name="Zhang X."/>
            <person name="Li P."/>
            <person name="Qiu J."/>
            <person name="Olsen K.M."/>
            <person name="Qiu Y."/>
        </authorList>
    </citation>
    <scope>NUCLEOTIDE SEQUENCE</scope>
    <source>
        <strain evidence="2">KIB01</strain>
    </source>
</reference>
<comment type="caution">
    <text evidence="2">The sequence shown here is derived from an EMBL/GenBank/DDBJ whole genome shotgun (WGS) entry which is preliminary data.</text>
</comment>
<dbReference type="PANTHER" id="PTHR12785:SF6">
    <property type="entry name" value="SPLICING FACTOR 3B SUBUNIT 2"/>
    <property type="match status" value="1"/>
</dbReference>
<feature type="domain" description="DUF382" evidence="1">
    <location>
        <begin position="173"/>
        <end position="232"/>
    </location>
</feature>
<name>A0AAD9TPM5_9ROSI</name>
<keyword evidence="3" id="KW-1185">Reference proteome</keyword>
<sequence length="234" mass="25678">MEKMWKTKGGVYVGALLMMLVTILFISANPSTATSLVPKMSSNDSASGSGCSSIHDCLIADHQSLEFLLGSEADKKQTFDISKALNGGKPIVDCGRGKNYKCSPGPHGAKVDEHCTDTLRQPKPQLCSNVSICSTSDLLIRFTLPKAKASLPQRSICSSSPSPNYLNESKMWYTIAADPKLLVFLKAYRNTVPVLRHWCQKRKFLQGKRGIEKQPFQLPDFIAATGIAKIRQID</sequence>
<gene>
    <name evidence="2" type="ORF">Ddye_027283</name>
</gene>
<dbReference type="EMBL" id="JANJYI010000008">
    <property type="protein sequence ID" value="KAK2639488.1"/>
    <property type="molecule type" value="Genomic_DNA"/>
</dbReference>
<dbReference type="Proteomes" id="UP001280121">
    <property type="component" value="Unassembled WGS sequence"/>
</dbReference>
<dbReference type="InterPro" id="IPR052584">
    <property type="entry name" value="U2_snRNP_Complex_Component"/>
</dbReference>
<evidence type="ECO:0000313" key="3">
    <source>
        <dbReference type="Proteomes" id="UP001280121"/>
    </source>
</evidence>
<dbReference type="Pfam" id="PF04037">
    <property type="entry name" value="DUF382"/>
    <property type="match status" value="1"/>
</dbReference>